<dbReference type="AlphaFoldDB" id="A0A4C1VRQ7"/>
<reference evidence="2 3" key="1">
    <citation type="journal article" date="2019" name="Commun. Biol.">
        <title>The bagworm genome reveals a unique fibroin gene that provides high tensile strength.</title>
        <authorList>
            <person name="Kono N."/>
            <person name="Nakamura H."/>
            <person name="Ohtoshi R."/>
            <person name="Tomita M."/>
            <person name="Numata K."/>
            <person name="Arakawa K."/>
        </authorList>
    </citation>
    <scope>NUCLEOTIDE SEQUENCE [LARGE SCALE GENOMIC DNA]</scope>
</reference>
<dbReference type="EMBL" id="BGZK01000398">
    <property type="protein sequence ID" value="GBP41351.1"/>
    <property type="molecule type" value="Genomic_DNA"/>
</dbReference>
<evidence type="ECO:0000313" key="3">
    <source>
        <dbReference type="Proteomes" id="UP000299102"/>
    </source>
</evidence>
<keyword evidence="3" id="KW-1185">Reference proteome</keyword>
<keyword evidence="1" id="KW-0472">Membrane</keyword>
<evidence type="ECO:0000256" key="1">
    <source>
        <dbReference type="SAM" id="Phobius"/>
    </source>
</evidence>
<protein>
    <submittedName>
        <fullName evidence="2">Uncharacterized protein</fullName>
    </submittedName>
</protein>
<evidence type="ECO:0000313" key="2">
    <source>
        <dbReference type="EMBL" id="GBP41351.1"/>
    </source>
</evidence>
<gene>
    <name evidence="2" type="ORF">EVAR_84694_1</name>
</gene>
<feature type="transmembrane region" description="Helical" evidence="1">
    <location>
        <begin position="27"/>
        <end position="47"/>
    </location>
</feature>
<proteinExistence type="predicted"/>
<accession>A0A4C1VRQ7</accession>
<sequence length="99" mass="11244">MAIGVDTSKWKPRKVKGTPAYIFRNRLARAVAGTGVLIGLALHFSGFSENLRKQFDKLYTDPIEEVERKEIIANFTGVRSGSALRRKMEEEDRIDLPHK</sequence>
<keyword evidence="1" id="KW-1133">Transmembrane helix</keyword>
<name>A0A4C1VRQ7_EUMVA</name>
<dbReference type="OrthoDB" id="6593925at2759"/>
<comment type="caution">
    <text evidence="2">The sequence shown here is derived from an EMBL/GenBank/DDBJ whole genome shotgun (WGS) entry which is preliminary data.</text>
</comment>
<organism evidence="2 3">
    <name type="scientific">Eumeta variegata</name>
    <name type="common">Bagworm moth</name>
    <name type="synonym">Eumeta japonica</name>
    <dbReference type="NCBI Taxonomy" id="151549"/>
    <lineage>
        <taxon>Eukaryota</taxon>
        <taxon>Metazoa</taxon>
        <taxon>Ecdysozoa</taxon>
        <taxon>Arthropoda</taxon>
        <taxon>Hexapoda</taxon>
        <taxon>Insecta</taxon>
        <taxon>Pterygota</taxon>
        <taxon>Neoptera</taxon>
        <taxon>Endopterygota</taxon>
        <taxon>Lepidoptera</taxon>
        <taxon>Glossata</taxon>
        <taxon>Ditrysia</taxon>
        <taxon>Tineoidea</taxon>
        <taxon>Psychidae</taxon>
        <taxon>Oiketicinae</taxon>
        <taxon>Eumeta</taxon>
    </lineage>
</organism>
<keyword evidence="1" id="KW-0812">Transmembrane</keyword>
<dbReference type="Proteomes" id="UP000299102">
    <property type="component" value="Unassembled WGS sequence"/>
</dbReference>